<name>X1NMD9_9ZZZZ</name>
<evidence type="ECO:0000313" key="2">
    <source>
        <dbReference type="EMBL" id="GAI44773.1"/>
    </source>
</evidence>
<dbReference type="EMBL" id="BARV01029444">
    <property type="protein sequence ID" value="GAI44773.1"/>
    <property type="molecule type" value="Genomic_DNA"/>
</dbReference>
<reference evidence="2" key="1">
    <citation type="journal article" date="2014" name="Front. Microbiol.">
        <title>High frequency of phylogenetically diverse reductive dehalogenase-homologous genes in deep subseafloor sedimentary metagenomes.</title>
        <authorList>
            <person name="Kawai M."/>
            <person name="Futagami T."/>
            <person name="Toyoda A."/>
            <person name="Takaki Y."/>
            <person name="Nishi S."/>
            <person name="Hori S."/>
            <person name="Arai W."/>
            <person name="Tsubouchi T."/>
            <person name="Morono Y."/>
            <person name="Uchiyama I."/>
            <person name="Ito T."/>
            <person name="Fujiyama A."/>
            <person name="Inagaki F."/>
            <person name="Takami H."/>
        </authorList>
    </citation>
    <scope>NUCLEOTIDE SEQUENCE</scope>
    <source>
        <strain evidence="2">Expedition CK06-06</strain>
    </source>
</reference>
<organism evidence="2">
    <name type="scientific">marine sediment metagenome</name>
    <dbReference type="NCBI Taxonomy" id="412755"/>
    <lineage>
        <taxon>unclassified sequences</taxon>
        <taxon>metagenomes</taxon>
        <taxon>ecological metagenomes</taxon>
    </lineage>
</organism>
<accession>X1NMD9</accession>
<proteinExistence type="predicted"/>
<comment type="caution">
    <text evidence="2">The sequence shown here is derived from an EMBL/GenBank/DDBJ whole genome shotgun (WGS) entry which is preliminary data.</text>
</comment>
<feature type="non-terminal residue" evidence="2">
    <location>
        <position position="1"/>
    </location>
</feature>
<feature type="compositionally biased region" description="Basic and acidic residues" evidence="1">
    <location>
        <begin position="1"/>
        <end position="18"/>
    </location>
</feature>
<gene>
    <name evidence="2" type="ORF">S06H3_46948</name>
</gene>
<feature type="region of interest" description="Disordered" evidence="1">
    <location>
        <begin position="1"/>
        <end position="24"/>
    </location>
</feature>
<sequence>KKREFIDPRKFDEEHESSLDEEDRIDAKYSRGSRTFKETNGDEYKVLNISNEIFIIGKKGHLINIKSLHLESGFFGSGDYVDDTTEEHFEARMIDRICGSFDIEIITPKEEE</sequence>
<protein>
    <submittedName>
        <fullName evidence="2">Uncharacterized protein</fullName>
    </submittedName>
</protein>
<evidence type="ECO:0000256" key="1">
    <source>
        <dbReference type="SAM" id="MobiDB-lite"/>
    </source>
</evidence>
<dbReference type="AlphaFoldDB" id="X1NMD9"/>